<gene>
    <name evidence="2" type="primary">VvCHDp000309_0</name>
    <name evidence="2" type="ORF">CK203_005899</name>
</gene>
<dbReference type="PANTHER" id="PTHR34202">
    <property type="entry name" value="UPF0548 PROTEIN"/>
    <property type="match status" value="1"/>
</dbReference>
<sequence length="250" mass="28465">MVFLLWSRPSPQKQKACLEKSGGINYDSKYKGFTTKPASQLKEYKELSEAGFFINHARILVGSGLDTYEKGKVALENWRHFAFDWAFVDPTTPIRKGVKFCVCTKTFLPWTMMPLEVVYVDEKKNANKAIASFGFGSGTLHGHLLVSASLLIEILSVFIVLKIEITDVGWHRSVCYEHVWLFVSFYVYVPVAGEERFSIELDENDQVWYEVLSFSKPGNILSVLGYPYVQSMQKRFTHLSTNAVLKHLSA</sequence>
<dbReference type="Pfam" id="PF09348">
    <property type="entry name" value="DUF1990"/>
    <property type="match status" value="2"/>
</dbReference>
<proteinExistence type="predicted"/>
<dbReference type="InterPro" id="IPR018960">
    <property type="entry name" value="DUF1990"/>
</dbReference>
<dbReference type="PANTHER" id="PTHR34202:SF1">
    <property type="entry name" value="UPF0548 PROTEIN"/>
    <property type="match status" value="1"/>
</dbReference>
<dbReference type="Proteomes" id="UP000288805">
    <property type="component" value="Unassembled WGS sequence"/>
</dbReference>
<organism evidence="2 3">
    <name type="scientific">Vitis vinifera</name>
    <name type="common">Grape</name>
    <dbReference type="NCBI Taxonomy" id="29760"/>
    <lineage>
        <taxon>Eukaryota</taxon>
        <taxon>Viridiplantae</taxon>
        <taxon>Streptophyta</taxon>
        <taxon>Embryophyta</taxon>
        <taxon>Tracheophyta</taxon>
        <taxon>Spermatophyta</taxon>
        <taxon>Magnoliopsida</taxon>
        <taxon>eudicotyledons</taxon>
        <taxon>Gunneridae</taxon>
        <taxon>Pentapetalae</taxon>
        <taxon>rosids</taxon>
        <taxon>Vitales</taxon>
        <taxon>Vitaceae</taxon>
        <taxon>Viteae</taxon>
        <taxon>Vitis</taxon>
    </lineage>
</organism>
<evidence type="ECO:0000313" key="2">
    <source>
        <dbReference type="EMBL" id="RVX16649.1"/>
    </source>
</evidence>
<dbReference type="EMBL" id="QGNW01000015">
    <property type="protein sequence ID" value="RVX16649.1"/>
    <property type="molecule type" value="Genomic_DNA"/>
</dbReference>
<evidence type="ECO:0000259" key="1">
    <source>
        <dbReference type="Pfam" id="PF09348"/>
    </source>
</evidence>
<accession>A0A438K614</accession>
<evidence type="ECO:0000313" key="3">
    <source>
        <dbReference type="Proteomes" id="UP000288805"/>
    </source>
</evidence>
<name>A0A438K614_VITVI</name>
<feature type="domain" description="DUF1990" evidence="1">
    <location>
        <begin position="50"/>
        <end position="144"/>
    </location>
</feature>
<feature type="domain" description="DUF1990" evidence="1">
    <location>
        <begin position="190"/>
        <end position="242"/>
    </location>
</feature>
<dbReference type="AlphaFoldDB" id="A0A438K614"/>
<reference evidence="2 3" key="1">
    <citation type="journal article" date="2018" name="PLoS Genet.">
        <title>Population sequencing reveals clonal diversity and ancestral inbreeding in the grapevine cultivar Chardonnay.</title>
        <authorList>
            <person name="Roach M.J."/>
            <person name="Johnson D.L."/>
            <person name="Bohlmann J."/>
            <person name="van Vuuren H.J."/>
            <person name="Jones S.J."/>
            <person name="Pretorius I.S."/>
            <person name="Schmidt S.A."/>
            <person name="Borneman A.R."/>
        </authorList>
    </citation>
    <scope>NUCLEOTIDE SEQUENCE [LARGE SCALE GENOMIC DNA]</scope>
    <source>
        <strain evidence="3">cv. Chardonnay</strain>
        <tissue evidence="2">Leaf</tissue>
    </source>
</reference>
<comment type="caution">
    <text evidence="2">The sequence shown here is derived from an EMBL/GenBank/DDBJ whole genome shotgun (WGS) entry which is preliminary data.</text>
</comment>
<protein>
    <submittedName>
        <fullName evidence="2">UPF0548 protein</fullName>
    </submittedName>
</protein>